<evidence type="ECO:0000256" key="11">
    <source>
        <dbReference type="ARBA" id="ARBA00023027"/>
    </source>
</evidence>
<evidence type="ECO:0000256" key="8">
    <source>
        <dbReference type="ARBA" id="ARBA00022967"/>
    </source>
</evidence>
<evidence type="ECO:0000256" key="9">
    <source>
        <dbReference type="ARBA" id="ARBA00022982"/>
    </source>
</evidence>
<dbReference type="AlphaFoldDB" id="A0A1X9HDY4"/>
<proteinExistence type="inferred from homology"/>
<protein>
    <recommendedName>
        <fullName evidence="4">NADH-ubiquinone oxidoreductase chain 6</fullName>
        <ecNumber evidence="3">7.1.1.2</ecNumber>
    </recommendedName>
    <alternativeName>
        <fullName evidence="14">NADH dehydrogenase subunit 6</fullName>
    </alternativeName>
</protein>
<evidence type="ECO:0000256" key="6">
    <source>
        <dbReference type="ARBA" id="ARBA00022660"/>
    </source>
</evidence>
<evidence type="ECO:0000256" key="4">
    <source>
        <dbReference type="ARBA" id="ARBA00021095"/>
    </source>
</evidence>
<gene>
    <name evidence="17" type="primary">nad6</name>
</gene>
<accession>A0A1X9HDY4</accession>
<evidence type="ECO:0000256" key="1">
    <source>
        <dbReference type="ARBA" id="ARBA00004225"/>
    </source>
</evidence>
<evidence type="ECO:0000256" key="14">
    <source>
        <dbReference type="ARBA" id="ARBA00031019"/>
    </source>
</evidence>
<dbReference type="PANTHER" id="PTHR11435:SF1">
    <property type="entry name" value="NADH-UBIQUINONE OXIDOREDUCTASE CHAIN 6"/>
    <property type="match status" value="1"/>
</dbReference>
<evidence type="ECO:0000256" key="13">
    <source>
        <dbReference type="ARBA" id="ARBA00023136"/>
    </source>
</evidence>
<feature type="transmembrane region" description="Helical" evidence="16">
    <location>
        <begin position="131"/>
        <end position="153"/>
    </location>
</feature>
<feature type="transmembrane region" description="Helical" evidence="16">
    <location>
        <begin position="46"/>
        <end position="65"/>
    </location>
</feature>
<evidence type="ECO:0000313" key="17">
    <source>
        <dbReference type="EMBL" id="AND96247.1"/>
    </source>
</evidence>
<comment type="catalytic activity">
    <reaction evidence="15">
        <text>a ubiquinone + NADH + 5 H(+)(in) = a ubiquinol + NAD(+) + 4 H(+)(out)</text>
        <dbReference type="Rhea" id="RHEA:29091"/>
        <dbReference type="Rhea" id="RHEA-COMP:9565"/>
        <dbReference type="Rhea" id="RHEA-COMP:9566"/>
        <dbReference type="ChEBI" id="CHEBI:15378"/>
        <dbReference type="ChEBI" id="CHEBI:16389"/>
        <dbReference type="ChEBI" id="CHEBI:17976"/>
        <dbReference type="ChEBI" id="CHEBI:57540"/>
        <dbReference type="ChEBI" id="CHEBI:57945"/>
        <dbReference type="EC" id="7.1.1.2"/>
    </reaction>
</comment>
<evidence type="ECO:0000256" key="5">
    <source>
        <dbReference type="ARBA" id="ARBA00022448"/>
    </source>
</evidence>
<name>A0A1X9HDY4_9SCAR</name>
<organism evidence="17">
    <name type="scientific">Scaptodera rhadamistus</name>
    <dbReference type="NCBI Taxonomy" id="1848584"/>
    <lineage>
        <taxon>Eukaryota</taxon>
        <taxon>Metazoa</taxon>
        <taxon>Ecdysozoa</taxon>
        <taxon>Arthropoda</taxon>
        <taxon>Hexapoda</taxon>
        <taxon>Insecta</taxon>
        <taxon>Pterygota</taxon>
        <taxon>Neoptera</taxon>
        <taxon>Endopterygota</taxon>
        <taxon>Coleoptera</taxon>
        <taxon>Polyphaga</taxon>
        <taxon>Scarabaeiformia</taxon>
        <taxon>Scarabaeidae</taxon>
        <taxon>Scarabaeinae</taxon>
        <taxon>Scarabaeinae incertae sedis</taxon>
    </lineage>
</organism>
<evidence type="ECO:0000256" key="2">
    <source>
        <dbReference type="ARBA" id="ARBA00005698"/>
    </source>
</evidence>
<comment type="subcellular location">
    <subcellularLocation>
        <location evidence="1">Mitochondrion membrane</location>
        <topology evidence="1">Multi-pass membrane protein</topology>
    </subcellularLocation>
</comment>
<evidence type="ECO:0000256" key="15">
    <source>
        <dbReference type="ARBA" id="ARBA00049551"/>
    </source>
</evidence>
<dbReference type="PANTHER" id="PTHR11435">
    <property type="entry name" value="NADH UBIQUINONE OXIDOREDUCTASE SUBUNIT ND6"/>
    <property type="match status" value="1"/>
</dbReference>
<evidence type="ECO:0000256" key="7">
    <source>
        <dbReference type="ARBA" id="ARBA00022692"/>
    </source>
</evidence>
<keyword evidence="6" id="KW-0679">Respiratory chain</keyword>
<evidence type="ECO:0000256" key="16">
    <source>
        <dbReference type="SAM" id="Phobius"/>
    </source>
</evidence>
<evidence type="ECO:0000256" key="3">
    <source>
        <dbReference type="ARBA" id="ARBA00012944"/>
    </source>
</evidence>
<keyword evidence="10 16" id="KW-1133">Transmembrane helix</keyword>
<feature type="transmembrane region" description="Helical" evidence="16">
    <location>
        <begin position="77"/>
        <end position="99"/>
    </location>
</feature>
<keyword evidence="11" id="KW-0520">NAD</keyword>
<sequence length="167" mass="20120">MLMIIFMLMASLLMIWVKHPLSMGLTLLIQTINLSLYLGFFNLNYWFSYILFLIMVGSMLILFIYMTSIASNEKFKFSINMLILNSITFIMILFMYLYINPFYMNLNNKMEKIEMKFKFTLIKFINFPNYFMYYILIIYLLITLMIIVQITYFNKMGALRSSHKFNN</sequence>
<keyword evidence="13 16" id="KW-0472">Membrane</keyword>
<geneLocation type="mitochondrion" evidence="17"/>
<keyword evidence="5" id="KW-0813">Transport</keyword>
<evidence type="ECO:0000256" key="12">
    <source>
        <dbReference type="ARBA" id="ARBA00023128"/>
    </source>
</evidence>
<dbReference type="EC" id="7.1.1.2" evidence="3"/>
<dbReference type="EMBL" id="KU739460">
    <property type="protein sequence ID" value="AND96247.1"/>
    <property type="molecule type" value="Genomic_DNA"/>
</dbReference>
<dbReference type="GO" id="GO:0008137">
    <property type="term" value="F:NADH dehydrogenase (ubiquinone) activity"/>
    <property type="evidence" value="ECO:0007669"/>
    <property type="project" value="UniProtKB-EC"/>
</dbReference>
<keyword evidence="7 16" id="KW-0812">Transmembrane</keyword>
<reference evidence="17" key="1">
    <citation type="submission" date="2016-02" db="EMBL/GenBank/DDBJ databases">
        <title>Phylogeny of the Onthophagini (Coleoptera:Scarabaeidae).</title>
        <authorList>
            <person name="Thijmen B."/>
            <person name="Alfried V.P."/>
        </authorList>
    </citation>
    <scope>NUCLEOTIDE SEQUENCE</scope>
</reference>
<keyword evidence="9" id="KW-0249">Electron transport</keyword>
<dbReference type="GO" id="GO:0031966">
    <property type="term" value="C:mitochondrial membrane"/>
    <property type="evidence" value="ECO:0007669"/>
    <property type="project" value="UniProtKB-SubCell"/>
</dbReference>
<evidence type="ECO:0000256" key="10">
    <source>
        <dbReference type="ARBA" id="ARBA00022989"/>
    </source>
</evidence>
<keyword evidence="12 17" id="KW-0496">Mitochondrion</keyword>
<feature type="transmembrane region" description="Helical" evidence="16">
    <location>
        <begin position="21"/>
        <end position="40"/>
    </location>
</feature>
<keyword evidence="8" id="KW-1278">Translocase</keyword>
<comment type="similarity">
    <text evidence="2">Belongs to the complex I subunit 6 family.</text>
</comment>
<dbReference type="InterPro" id="IPR050269">
    <property type="entry name" value="ComplexI_Subunit6"/>
</dbReference>